<dbReference type="SUPFAM" id="SSF46894">
    <property type="entry name" value="C-terminal effector domain of the bipartite response regulators"/>
    <property type="match status" value="1"/>
</dbReference>
<evidence type="ECO:0000256" key="4">
    <source>
        <dbReference type="ARBA" id="ARBA00023163"/>
    </source>
</evidence>
<protein>
    <submittedName>
        <fullName evidence="8">Response regulator transcription factor</fullName>
    </submittedName>
</protein>
<dbReference type="SMART" id="SM00421">
    <property type="entry name" value="HTH_LUXR"/>
    <property type="match status" value="1"/>
</dbReference>
<dbReference type="Pfam" id="PF00072">
    <property type="entry name" value="Response_reg"/>
    <property type="match status" value="1"/>
</dbReference>
<feature type="modified residue" description="4-aspartylphosphate" evidence="5">
    <location>
        <position position="59"/>
    </location>
</feature>
<dbReference type="PANTHER" id="PTHR43214">
    <property type="entry name" value="TWO-COMPONENT RESPONSE REGULATOR"/>
    <property type="match status" value="1"/>
</dbReference>
<dbReference type="PROSITE" id="PS50110">
    <property type="entry name" value="RESPONSE_REGULATORY"/>
    <property type="match status" value="1"/>
</dbReference>
<dbReference type="PANTHER" id="PTHR43214:SF24">
    <property type="entry name" value="TRANSCRIPTIONAL REGULATORY PROTEIN NARL-RELATED"/>
    <property type="match status" value="1"/>
</dbReference>
<dbReference type="InterPro" id="IPR000792">
    <property type="entry name" value="Tscrpt_reg_LuxR_C"/>
</dbReference>
<dbReference type="InterPro" id="IPR016032">
    <property type="entry name" value="Sig_transdc_resp-reg_C-effctor"/>
</dbReference>
<dbReference type="SUPFAM" id="SSF52172">
    <property type="entry name" value="CheY-like"/>
    <property type="match status" value="1"/>
</dbReference>
<reference evidence="9" key="1">
    <citation type="journal article" date="2019" name="Int. J. Syst. Evol. Microbiol.">
        <title>The Global Catalogue of Microorganisms (GCM) 10K type strain sequencing project: providing services to taxonomists for standard genome sequencing and annotation.</title>
        <authorList>
            <consortium name="The Broad Institute Genomics Platform"/>
            <consortium name="The Broad Institute Genome Sequencing Center for Infectious Disease"/>
            <person name="Wu L."/>
            <person name="Ma J."/>
        </authorList>
    </citation>
    <scope>NUCLEOTIDE SEQUENCE [LARGE SCALE GENOMIC DNA]</scope>
    <source>
        <strain evidence="9">JCM 16540</strain>
    </source>
</reference>
<dbReference type="PROSITE" id="PS50043">
    <property type="entry name" value="HTH_LUXR_2"/>
    <property type="match status" value="1"/>
</dbReference>
<keyword evidence="9" id="KW-1185">Reference proteome</keyword>
<dbReference type="CDD" id="cd06170">
    <property type="entry name" value="LuxR_C_like"/>
    <property type="match status" value="1"/>
</dbReference>
<dbReference type="Pfam" id="PF00196">
    <property type="entry name" value="GerE"/>
    <property type="match status" value="1"/>
</dbReference>
<dbReference type="InterPro" id="IPR001789">
    <property type="entry name" value="Sig_transdc_resp-reg_receiver"/>
</dbReference>
<dbReference type="Proteomes" id="UP001500767">
    <property type="component" value="Unassembled WGS sequence"/>
</dbReference>
<dbReference type="SMART" id="SM00448">
    <property type="entry name" value="REC"/>
    <property type="match status" value="1"/>
</dbReference>
<evidence type="ECO:0000313" key="9">
    <source>
        <dbReference type="Proteomes" id="UP001500767"/>
    </source>
</evidence>
<sequence length="226" mass="24708">MADAGRPLRVVVGEDDVLLREGIARILIEAGFDVVARCGDADDLLRRSLAHRPDVVVTDVQMPPQRQDDGVRAALELRRREPGIGVLILSQFCEPAYVLDLVGQRPEGVGYLLKERVGDLKVFVDAVHRVAAGGSALDPEVVSRMLGRSRRDDPLQVLSPREQLVLAAMAEGRSNLGIAKTLYTSQASVEKHVTAIFRKLSLAPADTEHRRVQAVLTYLHAGARAR</sequence>
<dbReference type="CDD" id="cd17535">
    <property type="entry name" value="REC_NarL-like"/>
    <property type="match status" value="1"/>
</dbReference>
<dbReference type="InterPro" id="IPR039420">
    <property type="entry name" value="WalR-like"/>
</dbReference>
<name>A0ABP6WNM4_9ACTN</name>
<gene>
    <name evidence="8" type="ORF">GCM10022197_05160</name>
</gene>
<keyword evidence="2" id="KW-0805">Transcription regulation</keyword>
<proteinExistence type="predicted"/>
<evidence type="ECO:0000256" key="1">
    <source>
        <dbReference type="ARBA" id="ARBA00022553"/>
    </source>
</evidence>
<dbReference type="Gene3D" id="3.40.50.2300">
    <property type="match status" value="1"/>
</dbReference>
<dbReference type="InterPro" id="IPR011006">
    <property type="entry name" value="CheY-like_superfamily"/>
</dbReference>
<feature type="domain" description="HTH luxR-type" evidence="6">
    <location>
        <begin position="151"/>
        <end position="222"/>
    </location>
</feature>
<evidence type="ECO:0000256" key="2">
    <source>
        <dbReference type="ARBA" id="ARBA00023015"/>
    </source>
</evidence>
<dbReference type="InterPro" id="IPR058245">
    <property type="entry name" value="NreC/VraR/RcsB-like_REC"/>
</dbReference>
<keyword evidence="4" id="KW-0804">Transcription</keyword>
<evidence type="ECO:0000259" key="7">
    <source>
        <dbReference type="PROSITE" id="PS50110"/>
    </source>
</evidence>
<evidence type="ECO:0000256" key="5">
    <source>
        <dbReference type="PROSITE-ProRule" id="PRU00169"/>
    </source>
</evidence>
<evidence type="ECO:0000259" key="6">
    <source>
        <dbReference type="PROSITE" id="PS50043"/>
    </source>
</evidence>
<evidence type="ECO:0000313" key="8">
    <source>
        <dbReference type="EMBL" id="GAA3553058.1"/>
    </source>
</evidence>
<keyword evidence="3" id="KW-0238">DNA-binding</keyword>
<organism evidence="8 9">
    <name type="scientific">Microlunatus spumicola</name>
    <dbReference type="NCBI Taxonomy" id="81499"/>
    <lineage>
        <taxon>Bacteria</taxon>
        <taxon>Bacillati</taxon>
        <taxon>Actinomycetota</taxon>
        <taxon>Actinomycetes</taxon>
        <taxon>Propionibacteriales</taxon>
        <taxon>Propionibacteriaceae</taxon>
        <taxon>Microlunatus</taxon>
    </lineage>
</organism>
<dbReference type="PRINTS" id="PR00038">
    <property type="entry name" value="HTHLUXR"/>
</dbReference>
<feature type="domain" description="Response regulatory" evidence="7">
    <location>
        <begin position="9"/>
        <end position="129"/>
    </location>
</feature>
<comment type="caution">
    <text evidence="8">The sequence shown here is derived from an EMBL/GenBank/DDBJ whole genome shotgun (WGS) entry which is preliminary data.</text>
</comment>
<dbReference type="RefSeq" id="WP_425562100.1">
    <property type="nucleotide sequence ID" value="NZ_BAAAYR010000001.1"/>
</dbReference>
<dbReference type="EMBL" id="BAAAYR010000001">
    <property type="protein sequence ID" value="GAA3553058.1"/>
    <property type="molecule type" value="Genomic_DNA"/>
</dbReference>
<evidence type="ECO:0000256" key="3">
    <source>
        <dbReference type="ARBA" id="ARBA00023125"/>
    </source>
</evidence>
<keyword evidence="1 5" id="KW-0597">Phosphoprotein</keyword>
<accession>A0ABP6WNM4</accession>